<organism evidence="3">
    <name type="scientific">Flexilinea flocculi</name>
    <dbReference type="NCBI Taxonomy" id="1678840"/>
    <lineage>
        <taxon>Bacteria</taxon>
        <taxon>Bacillati</taxon>
        <taxon>Chloroflexota</taxon>
        <taxon>Anaerolineae</taxon>
        <taxon>Anaerolineales</taxon>
        <taxon>Anaerolineaceae</taxon>
        <taxon>Flexilinea</taxon>
    </lineage>
</organism>
<dbReference type="PRINTS" id="PR01713">
    <property type="entry name" value="NUCEPIMERASE"/>
</dbReference>
<dbReference type="InterPro" id="IPR036291">
    <property type="entry name" value="NAD(P)-bd_dom_sf"/>
</dbReference>
<dbReference type="PROSITE" id="PS00061">
    <property type="entry name" value="ADH_SHORT"/>
    <property type="match status" value="1"/>
</dbReference>
<evidence type="ECO:0000313" key="4">
    <source>
        <dbReference type="Proteomes" id="UP000053370"/>
    </source>
</evidence>
<name>A0A0K8P9E5_9CHLR</name>
<keyword evidence="4" id="KW-1185">Reference proteome</keyword>
<accession>A0A0K8P9E5</accession>
<dbReference type="Gene3D" id="3.90.25.10">
    <property type="entry name" value="UDP-galactose 4-epimerase, domain 1"/>
    <property type="match status" value="1"/>
</dbReference>
<dbReference type="InterPro" id="IPR001509">
    <property type="entry name" value="Epimerase_deHydtase"/>
</dbReference>
<dbReference type="OrthoDB" id="9803061at2"/>
<feature type="domain" description="NAD-dependent epimerase/dehydratase" evidence="2">
    <location>
        <begin position="3"/>
        <end position="236"/>
    </location>
</feature>
<comment type="similarity">
    <text evidence="1">Belongs to the NAD(P)-dependent epimerase/dehydratase family.</text>
</comment>
<dbReference type="PANTHER" id="PTHR43000">
    <property type="entry name" value="DTDP-D-GLUCOSE 4,6-DEHYDRATASE-RELATED"/>
    <property type="match status" value="1"/>
</dbReference>
<evidence type="ECO:0000256" key="1">
    <source>
        <dbReference type="ARBA" id="ARBA00007637"/>
    </source>
</evidence>
<reference evidence="3" key="1">
    <citation type="journal article" date="2015" name="Genome Announc.">
        <title>Draft Genome Sequence of Anaerolineae Strain TC1, a Novel Isolate from a Methanogenic Wastewater Treatment System.</title>
        <authorList>
            <person name="Matsuura N."/>
            <person name="Tourlousse D.M."/>
            <person name="Sun L."/>
            <person name="Toyonaga M."/>
            <person name="Kuroda K."/>
            <person name="Ohashi A."/>
            <person name="Cruz R."/>
            <person name="Yamaguchi T."/>
            <person name="Sekiguchi Y."/>
        </authorList>
    </citation>
    <scope>NUCLEOTIDE SEQUENCE [LARGE SCALE GENOMIC DNA]</scope>
    <source>
        <strain evidence="3">TC1</strain>
    </source>
</reference>
<evidence type="ECO:0000313" key="3">
    <source>
        <dbReference type="EMBL" id="GAP39241.1"/>
    </source>
</evidence>
<dbReference type="InterPro" id="IPR020904">
    <property type="entry name" value="Sc_DH/Rdtase_CS"/>
</dbReference>
<dbReference type="EMBL" id="DF968179">
    <property type="protein sequence ID" value="GAP39241.1"/>
    <property type="molecule type" value="Genomic_DNA"/>
</dbReference>
<gene>
    <name evidence="3" type="ORF">ATC1_11163</name>
</gene>
<dbReference type="Pfam" id="PF01370">
    <property type="entry name" value="Epimerase"/>
    <property type="match status" value="1"/>
</dbReference>
<dbReference type="Gene3D" id="3.40.50.720">
    <property type="entry name" value="NAD(P)-binding Rossmann-like Domain"/>
    <property type="match status" value="1"/>
</dbReference>
<sequence length="308" mass="33705">MKVLVTGAAGFIGTSLSNRLIKDGYEVIGLDDFSAGNPSGLMPEVKLTEAKINDQKKLWELLQGVDCVFHLAAKVIVPDSILYPREYEKINVGGTVTLLEAMRDVGINRMVFASSGAIYGIQDEQPLKETAKPKPASPYAVSKLASEYYINTIGRLWGLEAVCLRIFNAYGPGQKFSFAHAPVIPTFLKQAASMGTIVIHGDGNKTRDFIYIDDVVEALVAASKIDRPVELVINVGSGTETSVNEVLSLAKKITNGSPEVVYNQRRPGGPDRMCADITQAKTLLGFKPNVHLEDGMRMTHEFIERFRK</sequence>
<dbReference type="RefSeq" id="WP_062277175.1">
    <property type="nucleotide sequence ID" value="NZ_DF968179.1"/>
</dbReference>
<dbReference type="Proteomes" id="UP000053370">
    <property type="component" value="Unassembled WGS sequence"/>
</dbReference>
<protein>
    <submittedName>
        <fullName evidence="3">UDP-glucose 4-epimerase</fullName>
    </submittedName>
</protein>
<dbReference type="AlphaFoldDB" id="A0A0K8P9E5"/>
<proteinExistence type="inferred from homology"/>
<dbReference type="STRING" id="1678840.ATC1_11163"/>
<evidence type="ECO:0000259" key="2">
    <source>
        <dbReference type="Pfam" id="PF01370"/>
    </source>
</evidence>
<dbReference type="SUPFAM" id="SSF51735">
    <property type="entry name" value="NAD(P)-binding Rossmann-fold domains"/>
    <property type="match status" value="1"/>
</dbReference>